<dbReference type="PROSITE" id="PS50801">
    <property type="entry name" value="STAS"/>
    <property type="match status" value="1"/>
</dbReference>
<dbReference type="EMBL" id="BOMI01000165">
    <property type="protein sequence ID" value="GID79279.1"/>
    <property type="molecule type" value="Genomic_DNA"/>
</dbReference>
<dbReference type="InterPro" id="IPR025847">
    <property type="entry name" value="MEDS_domain"/>
</dbReference>
<gene>
    <name evidence="2" type="ORF">Ade02nite_79200</name>
</gene>
<feature type="domain" description="STAS" evidence="1">
    <location>
        <begin position="198"/>
        <end position="282"/>
    </location>
</feature>
<dbReference type="Gene3D" id="3.30.750.24">
    <property type="entry name" value="STAS domain"/>
    <property type="match status" value="1"/>
</dbReference>
<sequence length="282" mass="30319">MSGLGVLDQLDLGDHVCWTVDDDTVRLDAVADVLEGGLRARHKVVYLGDDPGAVLHRLDARKVPTRSLLATGQLRAETAEASYLSAGSFDAEAALALFATAKAQARDEGYQGLRVIGDMSWAARGVAGADRLDWYEARVNEVFVDGYVVGVCAYDRKLFDPLTLRRLALAHPGAAGPLLPFDPESSLRCRRTTEPFGLRLTGEADMSNRYALESVLDGLVTDLPPDATAVVDVTGLRFADTAAARVMIQAVADSMDRIRIRGCSPVVGRLLRFHGLPDAATL</sequence>
<accession>A0ABQ3YH33</accession>
<reference evidence="2 3" key="1">
    <citation type="submission" date="2021-01" db="EMBL/GenBank/DDBJ databases">
        <title>Whole genome shotgun sequence of Actinoplanes deccanensis NBRC 13994.</title>
        <authorList>
            <person name="Komaki H."/>
            <person name="Tamura T."/>
        </authorList>
    </citation>
    <scope>NUCLEOTIDE SEQUENCE [LARGE SCALE GENOMIC DNA]</scope>
    <source>
        <strain evidence="2 3">NBRC 13994</strain>
    </source>
</reference>
<dbReference type="InterPro" id="IPR002645">
    <property type="entry name" value="STAS_dom"/>
</dbReference>
<dbReference type="Pfam" id="PF14417">
    <property type="entry name" value="MEDS"/>
    <property type="match status" value="1"/>
</dbReference>
<name>A0ABQ3YH33_9ACTN</name>
<keyword evidence="3" id="KW-1185">Reference proteome</keyword>
<evidence type="ECO:0000313" key="2">
    <source>
        <dbReference type="EMBL" id="GID79279.1"/>
    </source>
</evidence>
<dbReference type="Pfam" id="PF13466">
    <property type="entry name" value="STAS_2"/>
    <property type="match status" value="1"/>
</dbReference>
<dbReference type="RefSeq" id="WP_203775256.1">
    <property type="nucleotide sequence ID" value="NZ_BAAABO010000011.1"/>
</dbReference>
<dbReference type="SUPFAM" id="SSF52091">
    <property type="entry name" value="SpoIIaa-like"/>
    <property type="match status" value="1"/>
</dbReference>
<evidence type="ECO:0000259" key="1">
    <source>
        <dbReference type="PROSITE" id="PS50801"/>
    </source>
</evidence>
<proteinExistence type="predicted"/>
<protein>
    <recommendedName>
        <fullName evidence="1">STAS domain-containing protein</fullName>
    </recommendedName>
</protein>
<comment type="caution">
    <text evidence="2">The sequence shown here is derived from an EMBL/GenBank/DDBJ whole genome shotgun (WGS) entry which is preliminary data.</text>
</comment>
<dbReference type="Proteomes" id="UP000609879">
    <property type="component" value="Unassembled WGS sequence"/>
</dbReference>
<dbReference type="InterPro" id="IPR036513">
    <property type="entry name" value="STAS_dom_sf"/>
</dbReference>
<dbReference type="InterPro" id="IPR058548">
    <property type="entry name" value="MlaB-like_STAS"/>
</dbReference>
<organism evidence="2 3">
    <name type="scientific">Paractinoplanes deccanensis</name>
    <dbReference type="NCBI Taxonomy" id="113561"/>
    <lineage>
        <taxon>Bacteria</taxon>
        <taxon>Bacillati</taxon>
        <taxon>Actinomycetota</taxon>
        <taxon>Actinomycetes</taxon>
        <taxon>Micromonosporales</taxon>
        <taxon>Micromonosporaceae</taxon>
        <taxon>Paractinoplanes</taxon>
    </lineage>
</organism>
<evidence type="ECO:0000313" key="3">
    <source>
        <dbReference type="Proteomes" id="UP000609879"/>
    </source>
</evidence>